<dbReference type="Gene3D" id="3.90.950.20">
    <property type="entry name" value="CinA-like"/>
    <property type="match status" value="1"/>
</dbReference>
<dbReference type="Proteomes" id="UP000072660">
    <property type="component" value="Unassembled WGS sequence"/>
</dbReference>
<proteinExistence type="predicted"/>
<evidence type="ECO:0000313" key="2">
    <source>
        <dbReference type="EMBL" id="KXU34632.1"/>
    </source>
</evidence>
<dbReference type="AlphaFoldDB" id="A0A139SJ79"/>
<keyword evidence="3" id="KW-1185">Reference proteome</keyword>
<dbReference type="OrthoDB" id="9801454at2"/>
<dbReference type="RefSeq" id="WP_068392688.1">
    <property type="nucleotide sequence ID" value="NZ_LSZO01000210.1"/>
</dbReference>
<reference evidence="2 3" key="1">
    <citation type="submission" date="2016-02" db="EMBL/GenBank/DDBJ databases">
        <authorList>
            <person name="Wen L."/>
            <person name="He K."/>
            <person name="Yang H."/>
        </authorList>
    </citation>
    <scope>NUCLEOTIDE SEQUENCE [LARGE SCALE GENOMIC DNA]</scope>
    <source>
        <strain evidence="2 3">CV58</strain>
    </source>
</reference>
<dbReference type="InterPro" id="IPR008136">
    <property type="entry name" value="CinA_C"/>
</dbReference>
<dbReference type="SUPFAM" id="SSF142433">
    <property type="entry name" value="CinA-like"/>
    <property type="match status" value="1"/>
</dbReference>
<evidence type="ECO:0000259" key="1">
    <source>
        <dbReference type="Pfam" id="PF02464"/>
    </source>
</evidence>
<protein>
    <submittedName>
        <fullName evidence="2">Damage-inducible protein CinA</fullName>
    </submittedName>
</protein>
<feature type="domain" description="CinA C-terminal" evidence="1">
    <location>
        <begin position="10"/>
        <end position="160"/>
    </location>
</feature>
<name>A0A139SJ79_9GAMM</name>
<evidence type="ECO:0000313" key="3">
    <source>
        <dbReference type="Proteomes" id="UP000072660"/>
    </source>
</evidence>
<sequence>MPTTEIIDALSAGLGAALSKIGEQVACAESCTGGGISEAISRTPGSSAWFELGIVSYSNTQKTARLNVSTALLEQQGAVSEPVVAAMLRGVQKLSGARFAIAVSGVAGPSGGTKEKPVGTVCIGLADDDAIHTHTHHFNGSRDEVRRHTVCAALQGLLHLIEGV</sequence>
<dbReference type="NCBIfam" id="TIGR00199">
    <property type="entry name" value="PncC_domain"/>
    <property type="match status" value="1"/>
</dbReference>
<dbReference type="Pfam" id="PF02464">
    <property type="entry name" value="CinA"/>
    <property type="match status" value="1"/>
</dbReference>
<gene>
    <name evidence="2" type="ORF">AXE65_06775</name>
</gene>
<dbReference type="InterPro" id="IPR036653">
    <property type="entry name" value="CinA-like_C"/>
</dbReference>
<comment type="caution">
    <text evidence="2">The sequence shown here is derived from an EMBL/GenBank/DDBJ whole genome shotgun (WGS) entry which is preliminary data.</text>
</comment>
<dbReference type="EMBL" id="LSZO01000210">
    <property type="protein sequence ID" value="KXU34632.1"/>
    <property type="molecule type" value="Genomic_DNA"/>
</dbReference>
<accession>A0A139SJ79</accession>
<organism evidence="2 3">
    <name type="scientific">Ventosimonas gracilis</name>
    <dbReference type="NCBI Taxonomy" id="1680762"/>
    <lineage>
        <taxon>Bacteria</taxon>
        <taxon>Pseudomonadati</taxon>
        <taxon>Pseudomonadota</taxon>
        <taxon>Gammaproteobacteria</taxon>
        <taxon>Pseudomonadales</taxon>
        <taxon>Ventosimonadaceae</taxon>
        <taxon>Ventosimonas</taxon>
    </lineage>
</organism>